<feature type="domain" description="AAA+ ATPase" evidence="11">
    <location>
        <begin position="475"/>
        <end position="622"/>
    </location>
</feature>
<comment type="caution">
    <text evidence="12">The sequence shown here is derived from an EMBL/GenBank/DDBJ whole genome shotgun (WGS) entry which is preliminary data.</text>
</comment>
<dbReference type="Gene3D" id="3.40.50.300">
    <property type="entry name" value="P-loop containing nucleotide triphosphate hydrolases"/>
    <property type="match status" value="1"/>
</dbReference>
<evidence type="ECO:0000256" key="6">
    <source>
        <dbReference type="ARBA" id="ARBA00022840"/>
    </source>
</evidence>
<dbReference type="SUPFAM" id="SSF52540">
    <property type="entry name" value="P-loop containing nucleoside triphosphate hydrolases"/>
    <property type="match status" value="1"/>
</dbReference>
<name>A0A0K9PZ19_ZOSMR</name>
<evidence type="ECO:0000256" key="10">
    <source>
        <dbReference type="SAM" id="Phobius"/>
    </source>
</evidence>
<keyword evidence="3 10" id="KW-0812">Transmembrane</keyword>
<dbReference type="OMA" id="YEIERHM"/>
<dbReference type="GO" id="GO:0005524">
    <property type="term" value="F:ATP binding"/>
    <property type="evidence" value="ECO:0007669"/>
    <property type="project" value="UniProtKB-KW"/>
</dbReference>
<dbReference type="FunFam" id="1.10.8.60:FF:000083">
    <property type="entry name" value="ATP-dependent zinc metalloprotease FtsH"/>
    <property type="match status" value="1"/>
</dbReference>
<dbReference type="GO" id="GO:0016887">
    <property type="term" value="F:ATP hydrolysis activity"/>
    <property type="evidence" value="ECO:0007669"/>
    <property type="project" value="InterPro"/>
</dbReference>
<keyword evidence="6" id="KW-0067">ATP-binding</keyword>
<comment type="function">
    <text evidence="1">Probable ATP-dependent zinc metallopeptidase.</text>
</comment>
<dbReference type="InterPro" id="IPR000642">
    <property type="entry name" value="Peptidase_M41"/>
</dbReference>
<evidence type="ECO:0000256" key="7">
    <source>
        <dbReference type="ARBA" id="ARBA00022946"/>
    </source>
</evidence>
<feature type="transmembrane region" description="Helical" evidence="10">
    <location>
        <begin position="302"/>
        <end position="335"/>
    </location>
</feature>
<dbReference type="CDD" id="cd19501">
    <property type="entry name" value="RecA-like_FtsH"/>
    <property type="match status" value="1"/>
</dbReference>
<dbReference type="Gene3D" id="1.10.8.60">
    <property type="match status" value="1"/>
</dbReference>
<evidence type="ECO:0000256" key="3">
    <source>
        <dbReference type="ARBA" id="ARBA00022692"/>
    </source>
</evidence>
<keyword evidence="7" id="KW-0809">Transit peptide</keyword>
<sequence length="956" mass="107112">MTAGDLLLSCRASHGLHFTSTSTSFLFSLHRGHYSPLRFGKSSTIHFPENRHRARFVTLAFNFTSVFGSRGGIGDDVVTKILKENPTQVERQVLSGGKLVTFREKEVLENERKITNRFGAGISSILRLFRSEEEKKEEKVEDDISTTPAPVYLDNIFRDYKGKLYVPEQIFGENLSEEDEFIRDVKELPKMSIEDFDKFIRVDKIAMITSKSLVTNVPFHVGFCDYVVQLKESPGEKSLQKTKWTITLPERQSRDLLKKYTGPQYEIEKYTTSYVGNAVRHPHPVAAAISSRIISELGMLTALIATASVIVGGYVASVVFAVTSLFYAATLYIVWPLAKPLVKVIVGIASNAADRMLENVSDIISEGGIMTKLKEIYTLGGISTSLAMLGPVLLVFCTMVFVIRFTLSRRPKNFRQWDIWQGIEFGQSKPQARVDGSTGVMFSDVAGIDDAVEELQELVDYLKNPSLFDEKAIKPPHGVLLEGPPGCGKTLVAKAIAGEANVPFYQMAGSEFVEVLVGVGSARVRDLFKRAKVNKPSVVFIDEIDALATMRQGIFSESNDQPYNAATQERETTLNQLLIELDGFDSGKGVIFLGATNRRDLLDPALLRPGRFDRKISIRPPGAKGRLDILKVHARKVKMSPSVDLTTYAKNLPGWSGAKLSQLLQESALMAVRNKHESILQSDLDDAIDRLTVGPRCVGVELSYQGQCRRATTEVGTAITSHLLRRNENAKIEPCERISIIPRGQTYSQIIFTRLDDEAYLFERRPQLIHRLQVLLGGRAAEEVMYGKNTSKASLEYLSDASWLARKILCIWNMGDEIAIHGESPCWSRRAEFVGPRLDFEESLYRDYGFTESTLNFDLDDQIAQKTDKLINDMYIKILSMLRRHHAALIKTVKVLLDKKEIIGKHIDYIMNNYPADTSPDLVLEEKDPGSLPFFETDNKEPQELFLSEESTSTLL</sequence>
<dbReference type="Pfam" id="PF00004">
    <property type="entry name" value="AAA"/>
    <property type="match status" value="1"/>
</dbReference>
<keyword evidence="4" id="KW-0547">Nucleotide-binding</keyword>
<accession>A0A0K9PZ19</accession>
<feature type="transmembrane region" description="Helical" evidence="10">
    <location>
        <begin position="386"/>
        <end position="407"/>
    </location>
</feature>
<dbReference type="FunFam" id="3.40.50.300:FF:000352">
    <property type="entry name" value="ATP-dependent zinc metalloprotease FTSH 7, chloroplastic"/>
    <property type="match status" value="1"/>
</dbReference>
<keyword evidence="8 10" id="KW-1133">Transmembrane helix</keyword>
<evidence type="ECO:0000256" key="5">
    <source>
        <dbReference type="ARBA" id="ARBA00022801"/>
    </source>
</evidence>
<dbReference type="AlphaFoldDB" id="A0A0K9PZ19"/>
<evidence type="ECO:0000256" key="9">
    <source>
        <dbReference type="ARBA" id="ARBA00023136"/>
    </source>
</evidence>
<reference evidence="13" key="1">
    <citation type="journal article" date="2016" name="Nature">
        <title>The genome of the seagrass Zostera marina reveals angiosperm adaptation to the sea.</title>
        <authorList>
            <person name="Olsen J.L."/>
            <person name="Rouze P."/>
            <person name="Verhelst B."/>
            <person name="Lin Y.-C."/>
            <person name="Bayer T."/>
            <person name="Collen J."/>
            <person name="Dattolo E."/>
            <person name="De Paoli E."/>
            <person name="Dittami S."/>
            <person name="Maumus F."/>
            <person name="Michel G."/>
            <person name="Kersting A."/>
            <person name="Lauritano C."/>
            <person name="Lohaus R."/>
            <person name="Toepel M."/>
            <person name="Tonon T."/>
            <person name="Vanneste K."/>
            <person name="Amirebrahimi M."/>
            <person name="Brakel J."/>
            <person name="Bostroem C."/>
            <person name="Chovatia M."/>
            <person name="Grimwood J."/>
            <person name="Jenkins J.W."/>
            <person name="Jueterbock A."/>
            <person name="Mraz A."/>
            <person name="Stam W.T."/>
            <person name="Tice H."/>
            <person name="Bornberg-Bauer E."/>
            <person name="Green P.J."/>
            <person name="Pearson G.A."/>
            <person name="Procaccini G."/>
            <person name="Duarte C.M."/>
            <person name="Schmutz J."/>
            <person name="Reusch T.B.H."/>
            <person name="Van de Peer Y."/>
        </authorList>
    </citation>
    <scope>NUCLEOTIDE SEQUENCE [LARGE SCALE GENOMIC DNA]</scope>
    <source>
        <strain evidence="13">cv. Finnish</strain>
    </source>
</reference>
<keyword evidence="2 12" id="KW-0645">Protease</keyword>
<dbReference type="InterPro" id="IPR003959">
    <property type="entry name" value="ATPase_AAA_core"/>
</dbReference>
<evidence type="ECO:0000259" key="11">
    <source>
        <dbReference type="SMART" id="SM00382"/>
    </source>
</evidence>
<dbReference type="Gene3D" id="1.20.58.760">
    <property type="entry name" value="Peptidase M41"/>
    <property type="match status" value="1"/>
</dbReference>
<dbReference type="GO" id="GO:0006508">
    <property type="term" value="P:proteolysis"/>
    <property type="evidence" value="ECO:0000318"/>
    <property type="project" value="GO_Central"/>
</dbReference>
<dbReference type="InterPro" id="IPR003593">
    <property type="entry name" value="AAA+_ATPase"/>
</dbReference>
<dbReference type="STRING" id="29655.A0A0K9PZ19"/>
<dbReference type="GO" id="GO:0004176">
    <property type="term" value="F:ATP-dependent peptidase activity"/>
    <property type="evidence" value="ECO:0000318"/>
    <property type="project" value="GO_Central"/>
</dbReference>
<keyword evidence="12" id="KW-0482">Metalloprotease</keyword>
<evidence type="ECO:0000256" key="1">
    <source>
        <dbReference type="ARBA" id="ARBA00003497"/>
    </source>
</evidence>
<organism evidence="12 13">
    <name type="scientific">Zostera marina</name>
    <name type="common">Eelgrass</name>
    <dbReference type="NCBI Taxonomy" id="29655"/>
    <lineage>
        <taxon>Eukaryota</taxon>
        <taxon>Viridiplantae</taxon>
        <taxon>Streptophyta</taxon>
        <taxon>Embryophyta</taxon>
        <taxon>Tracheophyta</taxon>
        <taxon>Spermatophyta</taxon>
        <taxon>Magnoliopsida</taxon>
        <taxon>Liliopsida</taxon>
        <taxon>Zosteraceae</taxon>
        <taxon>Zostera</taxon>
    </lineage>
</organism>
<keyword evidence="5" id="KW-0378">Hydrolase</keyword>
<dbReference type="SUPFAM" id="SSF140990">
    <property type="entry name" value="FtsH protease domain-like"/>
    <property type="match status" value="1"/>
</dbReference>
<evidence type="ECO:0000256" key="4">
    <source>
        <dbReference type="ARBA" id="ARBA00022741"/>
    </source>
</evidence>
<dbReference type="EMBL" id="LFYR01000580">
    <property type="protein sequence ID" value="KMZ73470.1"/>
    <property type="molecule type" value="Genomic_DNA"/>
</dbReference>
<protein>
    <submittedName>
        <fullName evidence="12">ATP-dependent zinc metalloprotease FtsH 3</fullName>
    </submittedName>
</protein>
<keyword evidence="13" id="KW-1185">Reference proteome</keyword>
<dbReference type="GO" id="GO:0009507">
    <property type="term" value="C:chloroplast"/>
    <property type="evidence" value="ECO:0000318"/>
    <property type="project" value="GO_Central"/>
</dbReference>
<dbReference type="InterPro" id="IPR027417">
    <property type="entry name" value="P-loop_NTPase"/>
</dbReference>
<dbReference type="Proteomes" id="UP000036987">
    <property type="component" value="Unassembled WGS sequence"/>
</dbReference>
<dbReference type="GO" id="GO:0045037">
    <property type="term" value="P:protein import into chloroplast stroma"/>
    <property type="evidence" value="ECO:0000318"/>
    <property type="project" value="GO_Central"/>
</dbReference>
<evidence type="ECO:0000256" key="2">
    <source>
        <dbReference type="ARBA" id="ARBA00022670"/>
    </source>
</evidence>
<evidence type="ECO:0000313" key="12">
    <source>
        <dbReference type="EMBL" id="KMZ73470.1"/>
    </source>
</evidence>
<keyword evidence="9 10" id="KW-0472">Membrane</keyword>
<dbReference type="SMART" id="SM00382">
    <property type="entry name" value="AAA"/>
    <property type="match status" value="1"/>
</dbReference>
<dbReference type="Pfam" id="PF01434">
    <property type="entry name" value="Peptidase_M41"/>
    <property type="match status" value="1"/>
</dbReference>
<dbReference type="OrthoDB" id="2016698at2759"/>
<dbReference type="InterPro" id="IPR037219">
    <property type="entry name" value="Peptidase_M41-like"/>
</dbReference>
<proteinExistence type="predicted"/>
<evidence type="ECO:0000256" key="8">
    <source>
        <dbReference type="ARBA" id="ARBA00022989"/>
    </source>
</evidence>
<dbReference type="PANTHER" id="PTHR23076">
    <property type="entry name" value="METALLOPROTEASE M41 FTSH"/>
    <property type="match status" value="1"/>
</dbReference>
<dbReference type="PANTHER" id="PTHR23076:SF111">
    <property type="entry name" value="INACTIVE ATP-DEPENDENT ZINC METALLOPROTEASE FTSHI 1, CHLOROPLASTIC-RELATED"/>
    <property type="match status" value="1"/>
</dbReference>
<gene>
    <name evidence="12" type="ORF">ZOSMA_148G00180</name>
</gene>
<evidence type="ECO:0000313" key="13">
    <source>
        <dbReference type="Proteomes" id="UP000036987"/>
    </source>
</evidence>
<dbReference type="GO" id="GO:0004222">
    <property type="term" value="F:metalloendopeptidase activity"/>
    <property type="evidence" value="ECO:0007669"/>
    <property type="project" value="InterPro"/>
</dbReference>